<evidence type="ECO:0000313" key="6">
    <source>
        <dbReference type="Proteomes" id="UP000242427"/>
    </source>
</evidence>
<reference evidence="5 6" key="1">
    <citation type="submission" date="2018-03" db="EMBL/GenBank/DDBJ databases">
        <title>Chitinolytic properties of Streptosporangium nondiastaticum TBG75A20.</title>
        <authorList>
            <person name="Gayathri V."/>
            <person name="Shiburaj S."/>
        </authorList>
    </citation>
    <scope>NUCLEOTIDE SEQUENCE [LARGE SCALE GENOMIC DNA]</scope>
    <source>
        <strain evidence="5 6">TBG75A20</strain>
    </source>
</reference>
<comment type="caution">
    <text evidence="5">The sequence shown here is derived from an EMBL/GenBank/DDBJ whole genome shotgun (WGS) entry which is preliminary data.</text>
</comment>
<dbReference type="InterPro" id="IPR000045">
    <property type="entry name" value="Prepilin_IV_endopep_pep"/>
</dbReference>
<evidence type="ECO:0000256" key="1">
    <source>
        <dbReference type="ARBA" id="ARBA00005801"/>
    </source>
</evidence>
<dbReference type="OrthoDB" id="2087435at2"/>
<proteinExistence type="inferred from homology"/>
<sequence>MVMDLGGKEALLTAAAVVYGAVAGRLVPRAGYRLSVEPEEPWRSAGPCGHAVAGWLGRARCGVCGEGYGPGALLPAVVTALVCGALAAVVGARPELAVWLLAAPVAVLLAAVDRSVRRLPDVLTLPLAAGTAVLLGAAALIPGAAGSWPGALLGGAALGGGYFTLFLIHPAGMGFGDVKLAVGVGCALGWYGWQVLFLGAFAGLLLGSFYGVALLAARRAGRGTALAFGPFMIAGAWLGVLAGGAAAG</sequence>
<dbReference type="GO" id="GO:0005886">
    <property type="term" value="C:plasma membrane"/>
    <property type="evidence" value="ECO:0007669"/>
    <property type="project" value="TreeGrafter"/>
</dbReference>
<comment type="similarity">
    <text evidence="1 2">Belongs to the peptidase A24 family.</text>
</comment>
<keyword evidence="6" id="KW-1185">Reference proteome</keyword>
<feature type="transmembrane region" description="Helical" evidence="3">
    <location>
        <begin position="151"/>
        <end position="171"/>
    </location>
</feature>
<dbReference type="PANTHER" id="PTHR30487">
    <property type="entry name" value="TYPE 4 PREPILIN-LIKE PROTEINS LEADER PEPTIDE-PROCESSING ENZYME"/>
    <property type="match status" value="1"/>
</dbReference>
<dbReference type="InterPro" id="IPR050882">
    <property type="entry name" value="Prepilin_peptidase/N-MTase"/>
</dbReference>
<gene>
    <name evidence="5" type="ORF">B7P34_22145</name>
</gene>
<dbReference type="InterPro" id="IPR014032">
    <property type="entry name" value="Peptidase_A24A_bac"/>
</dbReference>
<keyword evidence="3" id="KW-0812">Transmembrane</keyword>
<name>A0A9X7JMS7_9ACTN</name>
<feature type="transmembrane region" description="Helical" evidence="3">
    <location>
        <begin position="124"/>
        <end position="144"/>
    </location>
</feature>
<protein>
    <submittedName>
        <fullName evidence="5">Prepilin peptidase</fullName>
    </submittedName>
</protein>
<dbReference type="Pfam" id="PF01478">
    <property type="entry name" value="Peptidase_A24"/>
    <property type="match status" value="1"/>
</dbReference>
<feature type="domain" description="Prepilin type IV endopeptidase peptidase" evidence="4">
    <location>
        <begin position="102"/>
        <end position="206"/>
    </location>
</feature>
<feature type="transmembrane region" description="Helical" evidence="3">
    <location>
        <begin position="225"/>
        <end position="247"/>
    </location>
</feature>
<dbReference type="PANTHER" id="PTHR30487:SF0">
    <property type="entry name" value="PREPILIN LEADER PEPTIDASE_N-METHYLTRANSFERASE-RELATED"/>
    <property type="match status" value="1"/>
</dbReference>
<dbReference type="Gene3D" id="1.20.120.1220">
    <property type="match status" value="1"/>
</dbReference>
<dbReference type="PRINTS" id="PR00864">
    <property type="entry name" value="PREPILNPTASE"/>
</dbReference>
<dbReference type="GO" id="GO:0006465">
    <property type="term" value="P:signal peptide processing"/>
    <property type="evidence" value="ECO:0007669"/>
    <property type="project" value="TreeGrafter"/>
</dbReference>
<keyword evidence="3" id="KW-0472">Membrane</keyword>
<evidence type="ECO:0000256" key="3">
    <source>
        <dbReference type="SAM" id="Phobius"/>
    </source>
</evidence>
<dbReference type="EMBL" id="PXWG01000067">
    <property type="protein sequence ID" value="PSJ26583.1"/>
    <property type="molecule type" value="Genomic_DNA"/>
</dbReference>
<feature type="transmembrane region" description="Helical" evidence="3">
    <location>
        <begin position="191"/>
        <end position="213"/>
    </location>
</feature>
<evidence type="ECO:0000313" key="5">
    <source>
        <dbReference type="EMBL" id="PSJ26583.1"/>
    </source>
</evidence>
<feature type="transmembrane region" description="Helical" evidence="3">
    <location>
        <begin position="96"/>
        <end position="112"/>
    </location>
</feature>
<evidence type="ECO:0000256" key="2">
    <source>
        <dbReference type="RuleBase" id="RU003793"/>
    </source>
</evidence>
<accession>A0A9X7JMS7</accession>
<evidence type="ECO:0000259" key="4">
    <source>
        <dbReference type="Pfam" id="PF01478"/>
    </source>
</evidence>
<dbReference type="AlphaFoldDB" id="A0A9X7JMS7"/>
<feature type="transmembrane region" description="Helical" evidence="3">
    <location>
        <begin position="72"/>
        <end position="89"/>
    </location>
</feature>
<dbReference type="GO" id="GO:0004190">
    <property type="term" value="F:aspartic-type endopeptidase activity"/>
    <property type="evidence" value="ECO:0007669"/>
    <property type="project" value="InterPro"/>
</dbReference>
<dbReference type="Proteomes" id="UP000242427">
    <property type="component" value="Unassembled WGS sequence"/>
</dbReference>
<organism evidence="5 6">
    <name type="scientific">Streptosporangium nondiastaticum</name>
    <dbReference type="NCBI Taxonomy" id="35764"/>
    <lineage>
        <taxon>Bacteria</taxon>
        <taxon>Bacillati</taxon>
        <taxon>Actinomycetota</taxon>
        <taxon>Actinomycetes</taxon>
        <taxon>Streptosporangiales</taxon>
        <taxon>Streptosporangiaceae</taxon>
        <taxon>Streptosporangium</taxon>
    </lineage>
</organism>
<keyword evidence="3" id="KW-1133">Transmembrane helix</keyword>